<accession>A0A5C3NM70</accession>
<organism evidence="2 3">
    <name type="scientific">Polyporus arcularius HHB13444</name>
    <dbReference type="NCBI Taxonomy" id="1314778"/>
    <lineage>
        <taxon>Eukaryota</taxon>
        <taxon>Fungi</taxon>
        <taxon>Dikarya</taxon>
        <taxon>Basidiomycota</taxon>
        <taxon>Agaricomycotina</taxon>
        <taxon>Agaricomycetes</taxon>
        <taxon>Polyporales</taxon>
        <taxon>Polyporaceae</taxon>
        <taxon>Polyporus</taxon>
    </lineage>
</organism>
<feature type="compositionally biased region" description="Low complexity" evidence="1">
    <location>
        <begin position="1"/>
        <end position="13"/>
    </location>
</feature>
<reference evidence="2 3" key="1">
    <citation type="journal article" date="2019" name="Nat. Ecol. Evol.">
        <title>Megaphylogeny resolves global patterns of mushroom evolution.</title>
        <authorList>
            <person name="Varga T."/>
            <person name="Krizsan K."/>
            <person name="Foldi C."/>
            <person name="Dima B."/>
            <person name="Sanchez-Garcia M."/>
            <person name="Sanchez-Ramirez S."/>
            <person name="Szollosi G.J."/>
            <person name="Szarkandi J.G."/>
            <person name="Papp V."/>
            <person name="Albert L."/>
            <person name="Andreopoulos W."/>
            <person name="Angelini C."/>
            <person name="Antonin V."/>
            <person name="Barry K.W."/>
            <person name="Bougher N.L."/>
            <person name="Buchanan P."/>
            <person name="Buyck B."/>
            <person name="Bense V."/>
            <person name="Catcheside P."/>
            <person name="Chovatia M."/>
            <person name="Cooper J."/>
            <person name="Damon W."/>
            <person name="Desjardin D."/>
            <person name="Finy P."/>
            <person name="Geml J."/>
            <person name="Haridas S."/>
            <person name="Hughes K."/>
            <person name="Justo A."/>
            <person name="Karasinski D."/>
            <person name="Kautmanova I."/>
            <person name="Kiss B."/>
            <person name="Kocsube S."/>
            <person name="Kotiranta H."/>
            <person name="LaButti K.M."/>
            <person name="Lechner B.E."/>
            <person name="Liimatainen K."/>
            <person name="Lipzen A."/>
            <person name="Lukacs Z."/>
            <person name="Mihaltcheva S."/>
            <person name="Morgado L.N."/>
            <person name="Niskanen T."/>
            <person name="Noordeloos M.E."/>
            <person name="Ohm R.A."/>
            <person name="Ortiz-Santana B."/>
            <person name="Ovrebo C."/>
            <person name="Racz N."/>
            <person name="Riley R."/>
            <person name="Savchenko A."/>
            <person name="Shiryaev A."/>
            <person name="Soop K."/>
            <person name="Spirin V."/>
            <person name="Szebenyi C."/>
            <person name="Tomsovsky M."/>
            <person name="Tulloss R.E."/>
            <person name="Uehling J."/>
            <person name="Grigoriev I.V."/>
            <person name="Vagvolgyi C."/>
            <person name="Papp T."/>
            <person name="Martin F.M."/>
            <person name="Miettinen O."/>
            <person name="Hibbett D.S."/>
            <person name="Nagy L.G."/>
        </authorList>
    </citation>
    <scope>NUCLEOTIDE SEQUENCE [LARGE SCALE GENOMIC DNA]</scope>
    <source>
        <strain evidence="2 3">HHB13444</strain>
    </source>
</reference>
<keyword evidence="3" id="KW-1185">Reference proteome</keyword>
<name>A0A5C3NM70_9APHY</name>
<protein>
    <submittedName>
        <fullName evidence="2">Uncharacterized protein</fullName>
    </submittedName>
</protein>
<evidence type="ECO:0000256" key="1">
    <source>
        <dbReference type="SAM" id="MobiDB-lite"/>
    </source>
</evidence>
<gene>
    <name evidence="2" type="ORF">K466DRAFT_606838</name>
</gene>
<dbReference type="InParanoid" id="A0A5C3NM70"/>
<dbReference type="Proteomes" id="UP000308197">
    <property type="component" value="Unassembled WGS sequence"/>
</dbReference>
<feature type="region of interest" description="Disordered" evidence="1">
    <location>
        <begin position="1"/>
        <end position="46"/>
    </location>
</feature>
<proteinExistence type="predicted"/>
<evidence type="ECO:0000313" key="3">
    <source>
        <dbReference type="Proteomes" id="UP000308197"/>
    </source>
</evidence>
<dbReference type="EMBL" id="ML212437">
    <property type="protein sequence ID" value="TFK78596.1"/>
    <property type="molecule type" value="Genomic_DNA"/>
</dbReference>
<dbReference type="AlphaFoldDB" id="A0A5C3NM70"/>
<sequence length="139" mass="15343">MTTGASSSSVSEVRSPHQQYPGLLPSSADYGTASKTRNPLLSSPPILERYPIPTSSPIRLPFRTVRHYTRRDTIYMRAQPSSDLRASLQIGSTATFYVFHSAPEYLAVAILISLSVRRVFATGLWGDRRVRHPDPAGKA</sequence>
<evidence type="ECO:0000313" key="2">
    <source>
        <dbReference type="EMBL" id="TFK78596.1"/>
    </source>
</evidence>